<dbReference type="AlphaFoldDB" id="A0A074ZWY4"/>
<keyword evidence="2" id="KW-1185">Reference proteome</keyword>
<organism evidence="1 2">
    <name type="scientific">Opisthorchis viverrini</name>
    <name type="common">Southeast Asian liver fluke</name>
    <dbReference type="NCBI Taxonomy" id="6198"/>
    <lineage>
        <taxon>Eukaryota</taxon>
        <taxon>Metazoa</taxon>
        <taxon>Spiralia</taxon>
        <taxon>Lophotrochozoa</taxon>
        <taxon>Platyhelminthes</taxon>
        <taxon>Trematoda</taxon>
        <taxon>Digenea</taxon>
        <taxon>Opisthorchiida</taxon>
        <taxon>Opisthorchiata</taxon>
        <taxon>Opisthorchiidae</taxon>
        <taxon>Opisthorchis</taxon>
    </lineage>
</organism>
<gene>
    <name evidence="1" type="ORF">T265_05212</name>
</gene>
<dbReference type="GeneID" id="20319394"/>
<protein>
    <submittedName>
        <fullName evidence="1">Uncharacterized protein</fullName>
    </submittedName>
</protein>
<dbReference type="KEGG" id="ovi:T265_05212"/>
<dbReference type="CTD" id="20319394"/>
<dbReference type="EMBL" id="KL596713">
    <property type="protein sequence ID" value="KER27860.1"/>
    <property type="molecule type" value="Genomic_DNA"/>
</dbReference>
<evidence type="ECO:0000313" key="1">
    <source>
        <dbReference type="EMBL" id="KER27860.1"/>
    </source>
</evidence>
<accession>A0A074ZWY4</accession>
<dbReference type="RefSeq" id="XP_009168420.1">
    <property type="nucleotide sequence ID" value="XM_009170156.1"/>
</dbReference>
<reference evidence="1 2" key="1">
    <citation type="submission" date="2013-11" db="EMBL/GenBank/DDBJ databases">
        <title>Opisthorchis viverrini - life in the bile duct.</title>
        <authorList>
            <person name="Young N.D."/>
            <person name="Nagarajan N."/>
            <person name="Lin S.J."/>
            <person name="Korhonen P.K."/>
            <person name="Jex A.R."/>
            <person name="Hall R.S."/>
            <person name="Safavi-Hemami H."/>
            <person name="Kaewkong W."/>
            <person name="Bertrand D."/>
            <person name="Gao S."/>
            <person name="Seet Q."/>
            <person name="Wongkham S."/>
            <person name="Teh B.T."/>
            <person name="Wongkham C."/>
            <person name="Intapan P.M."/>
            <person name="Maleewong W."/>
            <person name="Yang X."/>
            <person name="Hu M."/>
            <person name="Wang Z."/>
            <person name="Hofmann A."/>
            <person name="Sternberg P.W."/>
            <person name="Tan P."/>
            <person name="Wang J."/>
            <person name="Gasser R.B."/>
        </authorList>
    </citation>
    <scope>NUCLEOTIDE SEQUENCE [LARGE SCALE GENOMIC DNA]</scope>
</reference>
<proteinExistence type="predicted"/>
<sequence>MFGNKSDQSKQDPIHCGIWIKVIEQLFGQAAKCRPTTNKASKGHYTAHLTRSGSPLQEIDKEFNRKSGKVEEGGMSISSFGIRQQSNQKTIENPSHETTMKIRRRNEGRVGCSRYYGIIEKTTEQHDMRYMPSVDKKNECVKILVADWL</sequence>
<dbReference type="Proteomes" id="UP000054324">
    <property type="component" value="Unassembled WGS sequence"/>
</dbReference>
<evidence type="ECO:0000313" key="2">
    <source>
        <dbReference type="Proteomes" id="UP000054324"/>
    </source>
</evidence>
<name>A0A074ZWY4_OPIVI</name>